<evidence type="ECO:0000259" key="2">
    <source>
        <dbReference type="Pfam" id="PF02779"/>
    </source>
</evidence>
<dbReference type="AlphaFoldDB" id="A0A8E2EG04"/>
<evidence type="ECO:0000256" key="1">
    <source>
        <dbReference type="ARBA" id="ARBA00001964"/>
    </source>
</evidence>
<organism evidence="3 4">
    <name type="scientific">Lepidopterella palustris CBS 459.81</name>
    <dbReference type="NCBI Taxonomy" id="1314670"/>
    <lineage>
        <taxon>Eukaryota</taxon>
        <taxon>Fungi</taxon>
        <taxon>Dikarya</taxon>
        <taxon>Ascomycota</taxon>
        <taxon>Pezizomycotina</taxon>
        <taxon>Dothideomycetes</taxon>
        <taxon>Pleosporomycetidae</taxon>
        <taxon>Mytilinidiales</taxon>
        <taxon>Argynnaceae</taxon>
        <taxon>Lepidopterella</taxon>
    </lineage>
</organism>
<dbReference type="SUPFAM" id="SSF52518">
    <property type="entry name" value="Thiamin diphosphate-binding fold (THDP-binding)"/>
    <property type="match status" value="1"/>
</dbReference>
<gene>
    <name evidence="3" type="ORF">K432DRAFT_423488</name>
</gene>
<comment type="cofactor">
    <cofactor evidence="1">
        <name>thiamine diphosphate</name>
        <dbReference type="ChEBI" id="CHEBI:58937"/>
    </cofactor>
</comment>
<evidence type="ECO:0000313" key="3">
    <source>
        <dbReference type="EMBL" id="OCK83320.1"/>
    </source>
</evidence>
<accession>A0A8E2EG04</accession>
<dbReference type="GO" id="GO:0006098">
    <property type="term" value="P:pentose-phosphate shunt"/>
    <property type="evidence" value="ECO:0007669"/>
    <property type="project" value="TreeGrafter"/>
</dbReference>
<dbReference type="OrthoDB" id="10267175at2759"/>
<dbReference type="InterPro" id="IPR033247">
    <property type="entry name" value="Transketolase_fam"/>
</dbReference>
<evidence type="ECO:0000313" key="4">
    <source>
        <dbReference type="Proteomes" id="UP000250266"/>
    </source>
</evidence>
<dbReference type="InterPro" id="IPR005475">
    <property type="entry name" value="Transketolase-like_Pyr-bd"/>
</dbReference>
<reference evidence="3 4" key="1">
    <citation type="journal article" date="2016" name="Nat. Commun.">
        <title>Ectomycorrhizal ecology is imprinted in the genome of the dominant symbiotic fungus Cenococcum geophilum.</title>
        <authorList>
            <consortium name="DOE Joint Genome Institute"/>
            <person name="Peter M."/>
            <person name="Kohler A."/>
            <person name="Ohm R.A."/>
            <person name="Kuo A."/>
            <person name="Krutzmann J."/>
            <person name="Morin E."/>
            <person name="Arend M."/>
            <person name="Barry K.W."/>
            <person name="Binder M."/>
            <person name="Choi C."/>
            <person name="Clum A."/>
            <person name="Copeland A."/>
            <person name="Grisel N."/>
            <person name="Haridas S."/>
            <person name="Kipfer T."/>
            <person name="LaButti K."/>
            <person name="Lindquist E."/>
            <person name="Lipzen A."/>
            <person name="Maire R."/>
            <person name="Meier B."/>
            <person name="Mihaltcheva S."/>
            <person name="Molinier V."/>
            <person name="Murat C."/>
            <person name="Poggeler S."/>
            <person name="Quandt C.A."/>
            <person name="Sperisen C."/>
            <person name="Tritt A."/>
            <person name="Tisserant E."/>
            <person name="Crous P.W."/>
            <person name="Henrissat B."/>
            <person name="Nehls U."/>
            <person name="Egli S."/>
            <person name="Spatafora J.W."/>
            <person name="Grigoriev I.V."/>
            <person name="Martin F.M."/>
        </authorList>
    </citation>
    <scope>NUCLEOTIDE SEQUENCE [LARGE SCALE GENOMIC DNA]</scope>
    <source>
        <strain evidence="3 4">CBS 459.81</strain>
    </source>
</reference>
<dbReference type="GO" id="GO:0005634">
    <property type="term" value="C:nucleus"/>
    <property type="evidence" value="ECO:0007669"/>
    <property type="project" value="TreeGrafter"/>
</dbReference>
<protein>
    <submittedName>
        <fullName evidence="3">Thiamin diphosphate-binding protein</fullName>
    </submittedName>
</protein>
<dbReference type="PANTHER" id="PTHR43522">
    <property type="entry name" value="TRANSKETOLASE"/>
    <property type="match status" value="1"/>
</dbReference>
<dbReference type="Proteomes" id="UP000250266">
    <property type="component" value="Unassembled WGS sequence"/>
</dbReference>
<dbReference type="EMBL" id="KV744864">
    <property type="protein sequence ID" value="OCK83320.1"/>
    <property type="molecule type" value="Genomic_DNA"/>
</dbReference>
<proteinExistence type="predicted"/>
<dbReference type="Pfam" id="PF02779">
    <property type="entry name" value="Transket_pyr"/>
    <property type="match status" value="1"/>
</dbReference>
<sequence length="130" mass="14004">MCAVSNGLAAYSQTSEGPSIIPVTSSFYMFYISCTAAARISALQRLYVIHIATHNSIGTGEDVQIHQLIELTALYRNMLHLLYLRPGDSEEAAGAWEVAVKNTPGTSIISLSRHALGTALDECSGNFIDL</sequence>
<dbReference type="Gene3D" id="3.40.50.970">
    <property type="match status" value="1"/>
</dbReference>
<keyword evidence="4" id="KW-1185">Reference proteome</keyword>
<dbReference type="InterPro" id="IPR029061">
    <property type="entry name" value="THDP-binding"/>
</dbReference>
<dbReference type="PANTHER" id="PTHR43522:SF6">
    <property type="entry name" value="TRANSKETOLASE-LIKE PYRIMIDINE-BINDING DOMAIN-CONTAINING PROTEIN-RELATED"/>
    <property type="match status" value="1"/>
</dbReference>
<feature type="domain" description="Transketolase-like pyrimidine-binding" evidence="2">
    <location>
        <begin position="1"/>
        <end position="116"/>
    </location>
</feature>
<dbReference type="GO" id="GO:0004802">
    <property type="term" value="F:transketolase activity"/>
    <property type="evidence" value="ECO:0007669"/>
    <property type="project" value="TreeGrafter"/>
</dbReference>
<dbReference type="GO" id="GO:0005829">
    <property type="term" value="C:cytosol"/>
    <property type="evidence" value="ECO:0007669"/>
    <property type="project" value="TreeGrafter"/>
</dbReference>
<name>A0A8E2EG04_9PEZI</name>